<dbReference type="EMBL" id="JRPN01000009">
    <property type="protein sequence ID" value="KGT79692.1"/>
    <property type="molecule type" value="Genomic_DNA"/>
</dbReference>
<accession>A0A0A3XZ12</accession>
<dbReference type="AlphaFoldDB" id="A0A0A3XZ12"/>
<gene>
    <name evidence="1" type="ORF">MA20_10905</name>
</gene>
<reference evidence="1 2" key="1">
    <citation type="submission" date="2014-09" db="EMBL/GenBank/DDBJ databases">
        <title>Draft genome of Bradyrhizobium japonicum Is-34.</title>
        <authorList>
            <person name="Tsurumaru H."/>
            <person name="Yamakawa T."/>
            <person name="Hashimoto S."/>
            <person name="Okizaki K."/>
            <person name="Kanesaki Y."/>
            <person name="Yoshikawa H."/>
            <person name="Yajima S."/>
        </authorList>
    </citation>
    <scope>NUCLEOTIDE SEQUENCE [LARGE SCALE GENOMIC DNA]</scope>
    <source>
        <strain evidence="1 2">Is-34</strain>
    </source>
</reference>
<protein>
    <submittedName>
        <fullName evidence="1">Uncharacterized protein</fullName>
    </submittedName>
</protein>
<dbReference type="Proteomes" id="UP000030377">
    <property type="component" value="Unassembled WGS sequence"/>
</dbReference>
<evidence type="ECO:0000313" key="1">
    <source>
        <dbReference type="EMBL" id="KGT79692.1"/>
    </source>
</evidence>
<organism evidence="1 2">
    <name type="scientific">Bradyrhizobium japonicum</name>
    <dbReference type="NCBI Taxonomy" id="375"/>
    <lineage>
        <taxon>Bacteria</taxon>
        <taxon>Pseudomonadati</taxon>
        <taxon>Pseudomonadota</taxon>
        <taxon>Alphaproteobacteria</taxon>
        <taxon>Hyphomicrobiales</taxon>
        <taxon>Nitrobacteraceae</taxon>
        <taxon>Bradyrhizobium</taxon>
    </lineage>
</organism>
<comment type="caution">
    <text evidence="1">The sequence shown here is derived from an EMBL/GenBank/DDBJ whole genome shotgun (WGS) entry which is preliminary data.</text>
</comment>
<proteinExistence type="predicted"/>
<evidence type="ECO:0000313" key="2">
    <source>
        <dbReference type="Proteomes" id="UP000030377"/>
    </source>
</evidence>
<name>A0A0A3XZ12_BRAJP</name>
<sequence length="68" mass="7162">MDKAIAKAISVIIVVFGAAPECVEAWHSAGAHALAANARFVVLAALLLEMIGPLRIADRPKNQIIRSA</sequence>